<organism evidence="2 3">
    <name type="scientific">Shewanella litorisediminis</name>
    <dbReference type="NCBI Taxonomy" id="1173586"/>
    <lineage>
        <taxon>Bacteria</taxon>
        <taxon>Pseudomonadati</taxon>
        <taxon>Pseudomonadota</taxon>
        <taxon>Gammaproteobacteria</taxon>
        <taxon>Alteromonadales</taxon>
        <taxon>Shewanellaceae</taxon>
        <taxon>Shewanella</taxon>
    </lineage>
</organism>
<proteinExistence type="predicted"/>
<name>A0ABX7G2Q2_9GAMM</name>
<dbReference type="EMBL" id="CP069213">
    <property type="protein sequence ID" value="QRH01622.1"/>
    <property type="molecule type" value="Genomic_DNA"/>
</dbReference>
<keyword evidence="3" id="KW-1185">Reference proteome</keyword>
<evidence type="ECO:0000256" key="1">
    <source>
        <dbReference type="SAM" id="Phobius"/>
    </source>
</evidence>
<feature type="transmembrane region" description="Helical" evidence="1">
    <location>
        <begin position="76"/>
        <end position="94"/>
    </location>
</feature>
<gene>
    <name evidence="2" type="ORF">JQC75_17535</name>
</gene>
<feature type="transmembrane region" description="Helical" evidence="1">
    <location>
        <begin position="49"/>
        <end position="69"/>
    </location>
</feature>
<keyword evidence="1" id="KW-0472">Membrane</keyword>
<reference evidence="2 3" key="1">
    <citation type="journal article" date="2012" name="Antonie Van Leeuwenhoek">
        <title>Shewanella litorisediminis sp. nov., a gammaproteobacterium isolated from a tidal flat sediment.</title>
        <authorList>
            <person name="Lee M.H."/>
            <person name="Yoon J.H."/>
        </authorList>
    </citation>
    <scope>NUCLEOTIDE SEQUENCE [LARGE SCALE GENOMIC DNA]</scope>
    <source>
        <strain evidence="2 3">SMK1-12</strain>
    </source>
</reference>
<feature type="transmembrane region" description="Helical" evidence="1">
    <location>
        <begin position="12"/>
        <end position="37"/>
    </location>
</feature>
<keyword evidence="1" id="KW-0812">Transmembrane</keyword>
<protein>
    <recommendedName>
        <fullName evidence="4">Iron uptake protein</fullName>
    </recommendedName>
</protein>
<accession>A0ABX7G2Q2</accession>
<evidence type="ECO:0000313" key="3">
    <source>
        <dbReference type="Proteomes" id="UP000596252"/>
    </source>
</evidence>
<dbReference type="Proteomes" id="UP000596252">
    <property type="component" value="Chromosome"/>
</dbReference>
<sequence length="99" mass="10807">MSILSADTRKLVGRSLLAMLGGYGLAAMFAACLPLWLPRISTMSRADATLIGMMLSFLIFALWILYSYAVRCGIRALALHILLSTPLLLGLWLLEAPQP</sequence>
<evidence type="ECO:0008006" key="4">
    <source>
        <dbReference type="Google" id="ProtNLM"/>
    </source>
</evidence>
<keyword evidence="1" id="KW-1133">Transmembrane helix</keyword>
<evidence type="ECO:0000313" key="2">
    <source>
        <dbReference type="EMBL" id="QRH01622.1"/>
    </source>
</evidence>
<dbReference type="RefSeq" id="WP_203325295.1">
    <property type="nucleotide sequence ID" value="NZ_CP069213.1"/>
</dbReference>